<accession>A0A8H6JSV1</accession>
<name>A0A8H6JSV1_9PEZI</name>
<dbReference type="AlphaFoldDB" id="A0A8H6JSV1"/>
<feature type="region of interest" description="Disordered" evidence="1">
    <location>
        <begin position="1"/>
        <end position="39"/>
    </location>
</feature>
<evidence type="ECO:0000313" key="3">
    <source>
        <dbReference type="Proteomes" id="UP000639643"/>
    </source>
</evidence>
<keyword evidence="3" id="KW-1185">Reference proteome</keyword>
<proteinExistence type="predicted"/>
<comment type="caution">
    <text evidence="2">The sequence shown here is derived from an EMBL/GenBank/DDBJ whole genome shotgun (WGS) entry which is preliminary data.</text>
</comment>
<dbReference type="EMBL" id="WIGM01000641">
    <property type="protein sequence ID" value="KAF6818096.1"/>
    <property type="molecule type" value="Genomic_DNA"/>
</dbReference>
<sequence length="172" mass="18854">MYHTIAVGRNNCRREHGGEKTGEKTAGTARSDQTDRRTRTQWRFPPYSSPPLLTVRAMRLESRQQNVDGVKGRLTFLFSSFFLPIQPAPKPTTVAAVNPQVQLHGRNAHGLIPSPVFLFAGVDCVTGDEKDGRVDAAIAPDDRKLPGAYSPYPCPSHRTKWCSLTVSLGAPG</sequence>
<dbReference type="Proteomes" id="UP000639643">
    <property type="component" value="Unassembled WGS sequence"/>
</dbReference>
<protein>
    <submittedName>
        <fullName evidence="2">Uncharacterized protein</fullName>
    </submittedName>
</protein>
<organism evidence="2 3">
    <name type="scientific">Colletotrichum musicola</name>
    <dbReference type="NCBI Taxonomy" id="2175873"/>
    <lineage>
        <taxon>Eukaryota</taxon>
        <taxon>Fungi</taxon>
        <taxon>Dikarya</taxon>
        <taxon>Ascomycota</taxon>
        <taxon>Pezizomycotina</taxon>
        <taxon>Sordariomycetes</taxon>
        <taxon>Hypocreomycetidae</taxon>
        <taxon>Glomerellales</taxon>
        <taxon>Glomerellaceae</taxon>
        <taxon>Colletotrichum</taxon>
        <taxon>Colletotrichum orchidearum species complex</taxon>
    </lineage>
</organism>
<evidence type="ECO:0000313" key="2">
    <source>
        <dbReference type="EMBL" id="KAF6818096.1"/>
    </source>
</evidence>
<feature type="compositionally biased region" description="Basic and acidic residues" evidence="1">
    <location>
        <begin position="12"/>
        <end position="23"/>
    </location>
</feature>
<evidence type="ECO:0000256" key="1">
    <source>
        <dbReference type="SAM" id="MobiDB-lite"/>
    </source>
</evidence>
<gene>
    <name evidence="2" type="ORF">CMUS01_11975</name>
</gene>
<reference evidence="2" key="1">
    <citation type="journal article" date="2020" name="Phytopathology">
        <title>Genome Sequence Resources of Colletotrichum truncatum, C. plurivorum, C. musicola, and C. sojae: Four Species Pathogenic to Soybean (Glycine max).</title>
        <authorList>
            <person name="Rogerio F."/>
            <person name="Boufleur T.R."/>
            <person name="Ciampi-Guillardi M."/>
            <person name="Sukno S.A."/>
            <person name="Thon M.R."/>
            <person name="Massola Junior N.S."/>
            <person name="Baroncelli R."/>
        </authorList>
    </citation>
    <scope>NUCLEOTIDE SEQUENCE</scope>
    <source>
        <strain evidence="2">LFN0074</strain>
    </source>
</reference>